<feature type="compositionally biased region" description="Acidic residues" evidence="1">
    <location>
        <begin position="374"/>
        <end position="389"/>
    </location>
</feature>
<feature type="compositionally biased region" description="Low complexity" evidence="1">
    <location>
        <begin position="28"/>
        <end position="47"/>
    </location>
</feature>
<dbReference type="InterPro" id="IPR044680">
    <property type="entry name" value="EX1/2"/>
</dbReference>
<comment type="caution">
    <text evidence="2">The sequence shown here is derived from an EMBL/GenBank/DDBJ whole genome shotgun (WGS) entry which is preliminary data.</text>
</comment>
<dbReference type="Pfam" id="PF12014">
    <property type="entry name" value="Cyclin_D1_bind"/>
    <property type="match status" value="1"/>
</dbReference>
<sequence length="692" mass="76965">MASITVPTPHKLSFPNPNFPSPSPIKRPSYASPSHPLPPHSYSSFSSRVPDSALCRCHNSSSSSSPSPSDAVRWHWRWDAAIGDVVKTAIKRLDSYLKRSHDGPGVVDADASQPLDEPDWDWDRWRQHFHEVDEQERLLSVLKSQLGHAVNREDFQDAARLKVAIAAAATNDTVGGVMSKLKRAIKEERYQDAASVRDNAGAGLVGWWTGISKNNNDSHGLIIRITAEHGRYVARSYSPRQLATAAAGVPLFEIFLRVSKKGEYKQQAVYLKRGGVFRDSSVFSKASDSTSSFNTLESIGDKSDLLLAVNEDSGGEDDDDKDEDPDPAEGFSGFQNILRDMIPGVKVKVLKVTAPEKVDKDLISKVIEQIIEEDDEEKDNEIESLEVDDETKSESDQESDMIELDGGSGIIESEERNEIAVKVVVGGLVQKLSNGVPSKDMLRVPAKLEKKGRSTFSFSVEKDVCQQDTHDKEQASVDKKSRRRGQRSMENVMFDLTKFIGKEKIPLKVLKDVSELINLTLSQAQNHQPLSGTTTFNRIEIPASSDPLNGLYIGAHGLYTSEVIHLKRKFGQWKEDSGTKGPSNLEFYEYVEALKITGDPYVPAGQVAFRAKVGKRYQLPHKGIIPEEFGVIARYKGQGRLAAPGFRNPRWVDGELVILDGKYIKGGPVVGFVYWAPEYHFLVFFNRLRLQE</sequence>
<feature type="region of interest" description="Disordered" evidence="1">
    <location>
        <begin position="310"/>
        <end position="332"/>
    </location>
</feature>
<dbReference type="EMBL" id="VOIH02000010">
    <property type="protein sequence ID" value="KAF3435096.1"/>
    <property type="molecule type" value="Genomic_DNA"/>
</dbReference>
<evidence type="ECO:0000313" key="2">
    <source>
        <dbReference type="EMBL" id="KAF3435096.1"/>
    </source>
</evidence>
<feature type="region of interest" description="Disordered" evidence="1">
    <location>
        <begin position="374"/>
        <end position="402"/>
    </location>
</feature>
<dbReference type="PANTHER" id="PTHR33917">
    <property type="entry name" value="PROTEIN EXECUTER 1, CHLOROPLASTIC"/>
    <property type="match status" value="1"/>
</dbReference>
<proteinExistence type="predicted"/>
<evidence type="ECO:0008006" key="4">
    <source>
        <dbReference type="Google" id="ProtNLM"/>
    </source>
</evidence>
<feature type="compositionally biased region" description="Basic and acidic residues" evidence="1">
    <location>
        <begin position="463"/>
        <end position="479"/>
    </location>
</feature>
<dbReference type="GO" id="GO:0042651">
    <property type="term" value="C:thylakoid membrane"/>
    <property type="evidence" value="ECO:0007669"/>
    <property type="project" value="TreeGrafter"/>
</dbReference>
<feature type="region of interest" description="Disordered" evidence="1">
    <location>
        <begin position="463"/>
        <end position="486"/>
    </location>
</feature>
<keyword evidence="3" id="KW-1185">Reference proteome</keyword>
<evidence type="ECO:0000313" key="3">
    <source>
        <dbReference type="Proteomes" id="UP000796880"/>
    </source>
</evidence>
<name>A0A8K0DR27_9ROSA</name>
<dbReference type="OrthoDB" id="722566at2759"/>
<dbReference type="GO" id="GO:0010343">
    <property type="term" value="P:singlet oxygen-mediated programmed cell death"/>
    <property type="evidence" value="ECO:0007669"/>
    <property type="project" value="InterPro"/>
</dbReference>
<gene>
    <name evidence="2" type="ORF">FNV43_RR22183</name>
</gene>
<feature type="region of interest" description="Disordered" evidence="1">
    <location>
        <begin position="1"/>
        <end position="47"/>
    </location>
</feature>
<accession>A0A8K0DR27</accession>
<organism evidence="2 3">
    <name type="scientific">Rhamnella rubrinervis</name>
    <dbReference type="NCBI Taxonomy" id="2594499"/>
    <lineage>
        <taxon>Eukaryota</taxon>
        <taxon>Viridiplantae</taxon>
        <taxon>Streptophyta</taxon>
        <taxon>Embryophyta</taxon>
        <taxon>Tracheophyta</taxon>
        <taxon>Spermatophyta</taxon>
        <taxon>Magnoliopsida</taxon>
        <taxon>eudicotyledons</taxon>
        <taxon>Gunneridae</taxon>
        <taxon>Pentapetalae</taxon>
        <taxon>rosids</taxon>
        <taxon>fabids</taxon>
        <taxon>Rosales</taxon>
        <taxon>Rhamnaceae</taxon>
        <taxon>rhamnoid group</taxon>
        <taxon>Rhamneae</taxon>
        <taxon>Rhamnella</taxon>
    </lineage>
</organism>
<evidence type="ECO:0000256" key="1">
    <source>
        <dbReference type="SAM" id="MobiDB-lite"/>
    </source>
</evidence>
<dbReference type="PANTHER" id="PTHR33917:SF3">
    <property type="entry name" value="PROTEIN EXECUTER 1, CHLOROPLASTIC"/>
    <property type="match status" value="1"/>
</dbReference>
<reference evidence="2" key="1">
    <citation type="submission" date="2020-03" db="EMBL/GenBank/DDBJ databases">
        <title>A high-quality chromosome-level genome assembly of a woody plant with both climbing and erect habits, Rhamnella rubrinervis.</title>
        <authorList>
            <person name="Lu Z."/>
            <person name="Yang Y."/>
            <person name="Zhu X."/>
            <person name="Sun Y."/>
        </authorList>
    </citation>
    <scope>NUCLEOTIDE SEQUENCE</scope>
    <source>
        <strain evidence="2">BYM</strain>
        <tissue evidence="2">Leaf</tissue>
    </source>
</reference>
<feature type="compositionally biased region" description="Acidic residues" evidence="1">
    <location>
        <begin position="313"/>
        <end position="327"/>
    </location>
</feature>
<protein>
    <recommendedName>
        <fullName evidence="4">Protein EXECUTER 1, chloroplastic</fullName>
    </recommendedName>
</protein>
<dbReference type="Proteomes" id="UP000796880">
    <property type="component" value="Unassembled WGS sequence"/>
</dbReference>
<dbReference type="AlphaFoldDB" id="A0A8K0DR27"/>